<evidence type="ECO:0008006" key="4">
    <source>
        <dbReference type="Google" id="ProtNLM"/>
    </source>
</evidence>
<name>A0A370DE49_9GAMM</name>
<feature type="chain" id="PRO_5017042712" description="Outer membrane lipoprotein BamD-like domain-containing protein" evidence="1">
    <location>
        <begin position="19"/>
        <end position="177"/>
    </location>
</feature>
<feature type="signal peptide" evidence="1">
    <location>
        <begin position="1"/>
        <end position="18"/>
    </location>
</feature>
<sequence>MKVLLILGLLFISAPLMAENIDPEDVVKAEKKNAFKGLFYTVWNKFKSMSPKNEDKLRTVTVTMGVRGAETTSTILQPYWKDDKTSDKQFMEQLEDFAKAQTMADNGDLENANQAFNGFVEKYPESDLKPNAQFAEALTMGAMGKASESNLSFKTFIDQNPDHPLVKEAKLVMNELE</sequence>
<dbReference type="InterPro" id="IPR011990">
    <property type="entry name" value="TPR-like_helical_dom_sf"/>
</dbReference>
<gene>
    <name evidence="2" type="ORF">DIZ80_09085</name>
</gene>
<evidence type="ECO:0000313" key="2">
    <source>
        <dbReference type="EMBL" id="RDH82436.1"/>
    </source>
</evidence>
<protein>
    <recommendedName>
        <fullName evidence="4">Outer membrane lipoprotein BamD-like domain-containing protein</fullName>
    </recommendedName>
</protein>
<proteinExistence type="predicted"/>
<dbReference type="EMBL" id="QFXC01000011">
    <property type="protein sequence ID" value="RDH82436.1"/>
    <property type="molecule type" value="Genomic_DNA"/>
</dbReference>
<dbReference type="Gene3D" id="1.25.40.10">
    <property type="entry name" value="Tetratricopeptide repeat domain"/>
    <property type="match status" value="1"/>
</dbReference>
<dbReference type="Proteomes" id="UP000254266">
    <property type="component" value="Unassembled WGS sequence"/>
</dbReference>
<accession>A0A370DE49</accession>
<keyword evidence="3" id="KW-1185">Reference proteome</keyword>
<reference evidence="2 3" key="1">
    <citation type="journal article" date="2018" name="ISME J.">
        <title>Endosymbiont genomes yield clues of tubeworm success.</title>
        <authorList>
            <person name="Li Y."/>
            <person name="Liles M.R."/>
            <person name="Halanych K.M."/>
        </authorList>
    </citation>
    <scope>NUCLEOTIDE SEQUENCE [LARGE SCALE GENOMIC DNA]</scope>
    <source>
        <strain evidence="2">A1464</strain>
    </source>
</reference>
<organism evidence="2 3">
    <name type="scientific">endosymbiont of Galathealinum brachiosum</name>
    <dbReference type="NCBI Taxonomy" id="2200906"/>
    <lineage>
        <taxon>Bacteria</taxon>
        <taxon>Pseudomonadati</taxon>
        <taxon>Pseudomonadota</taxon>
        <taxon>Gammaproteobacteria</taxon>
        <taxon>sulfur-oxidizing symbionts</taxon>
    </lineage>
</organism>
<keyword evidence="1" id="KW-0732">Signal</keyword>
<comment type="caution">
    <text evidence="2">The sequence shown here is derived from an EMBL/GenBank/DDBJ whole genome shotgun (WGS) entry which is preliminary data.</text>
</comment>
<evidence type="ECO:0000313" key="3">
    <source>
        <dbReference type="Proteomes" id="UP000254266"/>
    </source>
</evidence>
<dbReference type="AlphaFoldDB" id="A0A370DE49"/>
<evidence type="ECO:0000256" key="1">
    <source>
        <dbReference type="SAM" id="SignalP"/>
    </source>
</evidence>